<proteinExistence type="predicted"/>
<name>M5G9H6_DACPD</name>
<dbReference type="AlphaFoldDB" id="M5G9H6"/>
<dbReference type="PANTHER" id="PTHR34292">
    <property type="entry name" value="OUTER SPORE WALL PROTEIN LDS1"/>
    <property type="match status" value="1"/>
</dbReference>
<keyword evidence="1" id="KW-0472">Membrane</keyword>
<organism evidence="2 3">
    <name type="scientific">Dacryopinax primogenitus (strain DJM 731)</name>
    <name type="common">Brown rot fungus</name>
    <dbReference type="NCBI Taxonomy" id="1858805"/>
    <lineage>
        <taxon>Eukaryota</taxon>
        <taxon>Fungi</taxon>
        <taxon>Dikarya</taxon>
        <taxon>Basidiomycota</taxon>
        <taxon>Agaricomycotina</taxon>
        <taxon>Dacrymycetes</taxon>
        <taxon>Dacrymycetales</taxon>
        <taxon>Dacrymycetaceae</taxon>
        <taxon>Dacryopinax</taxon>
    </lineage>
</organism>
<keyword evidence="1" id="KW-0812">Transmembrane</keyword>
<evidence type="ECO:0000313" key="2">
    <source>
        <dbReference type="EMBL" id="EJU02517.1"/>
    </source>
</evidence>
<feature type="transmembrane region" description="Helical" evidence="1">
    <location>
        <begin position="101"/>
        <end position="121"/>
    </location>
</feature>
<feature type="transmembrane region" description="Helical" evidence="1">
    <location>
        <begin position="20"/>
        <end position="38"/>
    </location>
</feature>
<sequence length="206" mass="23200">MSTPALLGYNLPIHFSAVTWATIVIVSTQSDAILNFFLSKNLRIARDQAYDLTLASRNKPVEFWGAYFEEWKQPPPVPQRSGFKFINFASSRFGAVVLRQAIVFPLLAISPLLSLLVNASIRALGTAETLHAAYFGQKKMTPDQVAVFVEERKWDYRSFGFTAALLESIPFVGILFSVSNRIGAAMWAFDLEKRQDMHRRGQIKPI</sequence>
<keyword evidence="3" id="KW-1185">Reference proteome</keyword>
<keyword evidence="1" id="KW-1133">Transmembrane helix</keyword>
<accession>M5G9H6</accession>
<evidence type="ECO:0000256" key="1">
    <source>
        <dbReference type="SAM" id="Phobius"/>
    </source>
</evidence>
<dbReference type="HOGENOM" id="CLU_115483_0_0_1"/>
<protein>
    <submittedName>
        <fullName evidence="2">Uncharacterized protein</fullName>
    </submittedName>
</protein>
<reference evidence="2 3" key="1">
    <citation type="journal article" date="2012" name="Science">
        <title>The Paleozoic origin of enzymatic lignin decomposition reconstructed from 31 fungal genomes.</title>
        <authorList>
            <person name="Floudas D."/>
            <person name="Binder M."/>
            <person name="Riley R."/>
            <person name="Barry K."/>
            <person name="Blanchette R.A."/>
            <person name="Henrissat B."/>
            <person name="Martinez A.T."/>
            <person name="Otillar R."/>
            <person name="Spatafora J.W."/>
            <person name="Yadav J.S."/>
            <person name="Aerts A."/>
            <person name="Benoit I."/>
            <person name="Boyd A."/>
            <person name="Carlson A."/>
            <person name="Copeland A."/>
            <person name="Coutinho P.M."/>
            <person name="de Vries R.P."/>
            <person name="Ferreira P."/>
            <person name="Findley K."/>
            <person name="Foster B."/>
            <person name="Gaskell J."/>
            <person name="Glotzer D."/>
            <person name="Gorecki P."/>
            <person name="Heitman J."/>
            <person name="Hesse C."/>
            <person name="Hori C."/>
            <person name="Igarashi K."/>
            <person name="Jurgens J.A."/>
            <person name="Kallen N."/>
            <person name="Kersten P."/>
            <person name="Kohler A."/>
            <person name="Kuees U."/>
            <person name="Kumar T.K.A."/>
            <person name="Kuo A."/>
            <person name="LaButti K."/>
            <person name="Larrondo L.F."/>
            <person name="Lindquist E."/>
            <person name="Ling A."/>
            <person name="Lombard V."/>
            <person name="Lucas S."/>
            <person name="Lundell T."/>
            <person name="Martin R."/>
            <person name="McLaughlin D.J."/>
            <person name="Morgenstern I."/>
            <person name="Morin E."/>
            <person name="Murat C."/>
            <person name="Nagy L.G."/>
            <person name="Nolan M."/>
            <person name="Ohm R.A."/>
            <person name="Patyshakuliyeva A."/>
            <person name="Rokas A."/>
            <person name="Ruiz-Duenas F.J."/>
            <person name="Sabat G."/>
            <person name="Salamov A."/>
            <person name="Samejima M."/>
            <person name="Schmutz J."/>
            <person name="Slot J.C."/>
            <person name="St John F."/>
            <person name="Stenlid J."/>
            <person name="Sun H."/>
            <person name="Sun S."/>
            <person name="Syed K."/>
            <person name="Tsang A."/>
            <person name="Wiebenga A."/>
            <person name="Young D."/>
            <person name="Pisabarro A."/>
            <person name="Eastwood D.C."/>
            <person name="Martin F."/>
            <person name="Cullen D."/>
            <person name="Grigoriev I.V."/>
            <person name="Hibbett D.S."/>
        </authorList>
    </citation>
    <scope>NUCLEOTIDE SEQUENCE [LARGE SCALE GENOMIC DNA]</scope>
    <source>
        <strain evidence="2 3">DJM-731 SS1</strain>
    </source>
</reference>
<dbReference type="Proteomes" id="UP000030653">
    <property type="component" value="Unassembled WGS sequence"/>
</dbReference>
<dbReference type="OrthoDB" id="10012223at2759"/>
<gene>
    <name evidence="2" type="ORF">DACRYDRAFT_115579</name>
</gene>
<dbReference type="GeneID" id="63685096"/>
<dbReference type="PANTHER" id="PTHR34292:SF2">
    <property type="entry name" value="OUTER SPORE WALL PROTEIN LDS1"/>
    <property type="match status" value="1"/>
</dbReference>
<dbReference type="InterPro" id="IPR052786">
    <property type="entry name" value="Spore_wall_assembly"/>
</dbReference>
<evidence type="ECO:0000313" key="3">
    <source>
        <dbReference type="Proteomes" id="UP000030653"/>
    </source>
</evidence>
<dbReference type="STRING" id="1858805.M5G9H6"/>
<dbReference type="OMA" id="WDQTVAS"/>
<feature type="transmembrane region" description="Helical" evidence="1">
    <location>
        <begin position="169"/>
        <end position="189"/>
    </location>
</feature>
<dbReference type="RefSeq" id="XP_040629411.1">
    <property type="nucleotide sequence ID" value="XM_040770034.1"/>
</dbReference>
<dbReference type="EMBL" id="JH795861">
    <property type="protein sequence ID" value="EJU02517.1"/>
    <property type="molecule type" value="Genomic_DNA"/>
</dbReference>